<evidence type="ECO:0000313" key="2">
    <source>
        <dbReference type="Proteomes" id="UP000630528"/>
    </source>
</evidence>
<name>A0A934TQB0_9BURK</name>
<gene>
    <name evidence="1" type="ORF">JJB11_03845</name>
</gene>
<dbReference type="EMBL" id="JAEPWM010000001">
    <property type="protein sequence ID" value="MBK6005215.1"/>
    <property type="molecule type" value="Genomic_DNA"/>
</dbReference>
<reference evidence="1" key="2">
    <citation type="submission" date="2021-01" db="EMBL/GenBank/DDBJ databases">
        <authorList>
            <person name="Kang M."/>
        </authorList>
    </citation>
    <scope>NUCLEOTIDE SEQUENCE</scope>
    <source>
        <strain evidence="1">KACC 17527</strain>
    </source>
</reference>
<sequence>MSTAYNIDGLDAHQLRELVARPRAHVLHKQTLIDTLTHGNAVLKRLKFAAHPERFTTRSSAACSKKCSRATCKLYRRRSSASLHRTSLRARRTSRKGQPLPGVDLVIDHIAQR</sequence>
<dbReference type="RefSeq" id="WP_201166565.1">
    <property type="nucleotide sequence ID" value="NZ_JAEPWM010000001.1"/>
</dbReference>
<protein>
    <submittedName>
        <fullName evidence="1">Uncharacterized protein</fullName>
    </submittedName>
</protein>
<evidence type="ECO:0000313" key="1">
    <source>
        <dbReference type="EMBL" id="MBK6005215.1"/>
    </source>
</evidence>
<keyword evidence="2" id="KW-1185">Reference proteome</keyword>
<dbReference type="Proteomes" id="UP000630528">
    <property type="component" value="Unassembled WGS sequence"/>
</dbReference>
<comment type="caution">
    <text evidence="1">The sequence shown here is derived from an EMBL/GenBank/DDBJ whole genome shotgun (WGS) entry which is preliminary data.</text>
</comment>
<accession>A0A934TQB0</accession>
<reference evidence="1" key="1">
    <citation type="journal article" date="2012" name="J. Microbiol. Biotechnol.">
        <title>Ramlibacter ginsenosidimutans sp. nov., with ginsenoside-converting activity.</title>
        <authorList>
            <person name="Wang L."/>
            <person name="An D.S."/>
            <person name="Kim S.G."/>
            <person name="Jin F.X."/>
            <person name="Kim S.C."/>
            <person name="Lee S.T."/>
            <person name="Im W.T."/>
        </authorList>
    </citation>
    <scope>NUCLEOTIDE SEQUENCE</scope>
    <source>
        <strain evidence="1">KACC 17527</strain>
    </source>
</reference>
<dbReference type="AlphaFoldDB" id="A0A934TQB0"/>
<organism evidence="1 2">
    <name type="scientific">Ramlibacter ginsenosidimutans</name>
    <dbReference type="NCBI Taxonomy" id="502333"/>
    <lineage>
        <taxon>Bacteria</taxon>
        <taxon>Pseudomonadati</taxon>
        <taxon>Pseudomonadota</taxon>
        <taxon>Betaproteobacteria</taxon>
        <taxon>Burkholderiales</taxon>
        <taxon>Comamonadaceae</taxon>
        <taxon>Ramlibacter</taxon>
    </lineage>
</organism>
<proteinExistence type="predicted"/>